<evidence type="ECO:0000313" key="4">
    <source>
        <dbReference type="EMBL" id="WCZ39632.1"/>
    </source>
</evidence>
<feature type="domain" description="DUF6779" evidence="3">
    <location>
        <begin position="38"/>
        <end position="140"/>
    </location>
</feature>
<dbReference type="InterPro" id="IPR046706">
    <property type="entry name" value="DUF6779"/>
</dbReference>
<feature type="region of interest" description="Disordered" evidence="1">
    <location>
        <begin position="145"/>
        <end position="279"/>
    </location>
</feature>
<proteinExistence type="predicted"/>
<feature type="compositionally biased region" description="Pro residues" evidence="1">
    <location>
        <begin position="153"/>
        <end position="172"/>
    </location>
</feature>
<keyword evidence="2" id="KW-1133">Transmembrane helix</keyword>
<protein>
    <recommendedName>
        <fullName evidence="3">DUF6779 domain-containing protein</fullName>
    </recommendedName>
</protein>
<sequence length="289" mass="30995">MSAQKPSRDTANLWVYVPFVAAVIGTVVMLFTNSANALKVALIFALWAGAAGILLNSKVRRDRDAAEDEARAAEQRAREQEERHRAELQAAPAAPAAPAVDVEALRELQDQIQALRNQLEELSGRVFEYEPAAVRASARRISELEAVQEPKQEPAPAPEPAPEPEPAQPEPKPATESAPAPKPGPSSDDTVVITRVRPARPTGAPSSDAIAGRIGAQPSSRPARNPLSDLISEREAEKNRAPEPAPAPEPAQAHGEHEAPDAPRSGRRRRDERGETSVSVAELLARQGK</sequence>
<feature type="compositionally biased region" description="Basic and acidic residues" evidence="1">
    <location>
        <begin position="66"/>
        <end position="87"/>
    </location>
</feature>
<reference evidence="4 5" key="1">
    <citation type="submission" date="2020-10" db="EMBL/GenBank/DDBJ databases">
        <title>Complete genome sequence of Corynebacterium jeddahense DSM 45997, type strain of Corynebacterium jeddahense.</title>
        <authorList>
            <person name="Busche T."/>
            <person name="Kalinowski J."/>
            <person name="Ruckert C."/>
        </authorList>
    </citation>
    <scope>NUCLEOTIDE SEQUENCE [LARGE SCALE GENOMIC DNA]</scope>
    <source>
        <strain evidence="4 5">DSM 45997</strain>
    </source>
</reference>
<evidence type="ECO:0000256" key="1">
    <source>
        <dbReference type="SAM" id="MobiDB-lite"/>
    </source>
</evidence>
<evidence type="ECO:0000259" key="3">
    <source>
        <dbReference type="Pfam" id="PF20570"/>
    </source>
</evidence>
<accession>A0ABY7UM09</accession>
<feature type="transmembrane region" description="Helical" evidence="2">
    <location>
        <begin position="37"/>
        <end position="55"/>
    </location>
</feature>
<dbReference type="Pfam" id="PF20570">
    <property type="entry name" value="DUF6779"/>
    <property type="match status" value="1"/>
</dbReference>
<feature type="transmembrane region" description="Helical" evidence="2">
    <location>
        <begin position="12"/>
        <end position="31"/>
    </location>
</feature>
<feature type="region of interest" description="Disordered" evidence="1">
    <location>
        <begin position="66"/>
        <end position="98"/>
    </location>
</feature>
<dbReference type="Proteomes" id="UP001218071">
    <property type="component" value="Chromosome"/>
</dbReference>
<feature type="compositionally biased region" description="Low complexity" evidence="1">
    <location>
        <begin position="88"/>
        <end position="98"/>
    </location>
</feature>
<feature type="compositionally biased region" description="Basic and acidic residues" evidence="1">
    <location>
        <begin position="231"/>
        <end position="241"/>
    </location>
</feature>
<gene>
    <name evidence="4" type="ORF">CJEDD_10310</name>
</gene>
<keyword evidence="2" id="KW-0812">Transmembrane</keyword>
<dbReference type="EMBL" id="CP063194">
    <property type="protein sequence ID" value="WCZ39632.1"/>
    <property type="molecule type" value="Genomic_DNA"/>
</dbReference>
<dbReference type="RefSeq" id="WP_273657512.1">
    <property type="nucleotide sequence ID" value="NZ_CP063194.1"/>
</dbReference>
<keyword evidence="2" id="KW-0472">Membrane</keyword>
<organism evidence="4 5">
    <name type="scientific">Corynebacterium jeddahense</name>
    <dbReference type="NCBI Taxonomy" id="1414719"/>
    <lineage>
        <taxon>Bacteria</taxon>
        <taxon>Bacillati</taxon>
        <taxon>Actinomycetota</taxon>
        <taxon>Actinomycetes</taxon>
        <taxon>Mycobacteriales</taxon>
        <taxon>Corynebacteriaceae</taxon>
        <taxon>Corynebacterium</taxon>
    </lineage>
</organism>
<name>A0ABY7UM09_9CORY</name>
<evidence type="ECO:0000313" key="5">
    <source>
        <dbReference type="Proteomes" id="UP001218071"/>
    </source>
</evidence>
<evidence type="ECO:0000256" key="2">
    <source>
        <dbReference type="SAM" id="Phobius"/>
    </source>
</evidence>
<keyword evidence="5" id="KW-1185">Reference proteome</keyword>